<protein>
    <submittedName>
        <fullName evidence="1">Uncharacterized protein</fullName>
    </submittedName>
</protein>
<dbReference type="RefSeq" id="WP_249894831.1">
    <property type="nucleotide sequence ID" value="NZ_CP082905.1"/>
</dbReference>
<accession>A0ABY4RF93</accession>
<dbReference type="Proteomes" id="UP001056635">
    <property type="component" value="Plasmid pX22927_1"/>
</dbReference>
<geneLocation type="plasmid" evidence="1 2">
    <name>pX22927_1</name>
</geneLocation>
<keyword evidence="1" id="KW-0614">Plasmid</keyword>
<organism evidence="1 2">
    <name type="scientific">Mixta hanseatica</name>
    <dbReference type="NCBI Taxonomy" id="2872648"/>
    <lineage>
        <taxon>Bacteria</taxon>
        <taxon>Pseudomonadati</taxon>
        <taxon>Pseudomonadota</taxon>
        <taxon>Gammaproteobacteria</taxon>
        <taxon>Enterobacterales</taxon>
        <taxon>Erwiniaceae</taxon>
        <taxon>Mixta</taxon>
    </lineage>
</organism>
<proteinExistence type="predicted"/>
<gene>
    <name evidence="1" type="ORF">K6958_20465</name>
</gene>
<reference evidence="1" key="1">
    <citation type="submission" date="2021-09" db="EMBL/GenBank/DDBJ databases">
        <title>First case of bloodstream infection caused by Mixta hanseatica sp. nov., a member of the Erwiniaceae family.</title>
        <authorList>
            <person name="Both A."/>
            <person name="Huang J."/>
            <person name="Wenzel P."/>
            <person name="Aepfelbacher M."/>
            <person name="Rohde H."/>
            <person name="Christner M."/>
            <person name="Hentschke M."/>
        </authorList>
    </citation>
    <scope>NUCLEOTIDE SEQUENCE</scope>
    <source>
        <strain evidence="1">X22927</strain>
        <plasmid evidence="1">pX22927_1</plasmid>
    </source>
</reference>
<evidence type="ECO:0000313" key="2">
    <source>
        <dbReference type="Proteomes" id="UP001056635"/>
    </source>
</evidence>
<name>A0ABY4RF93_9GAMM</name>
<dbReference type="EMBL" id="CP082905">
    <property type="protein sequence ID" value="UQY46337.1"/>
    <property type="molecule type" value="Genomic_DNA"/>
</dbReference>
<evidence type="ECO:0000313" key="1">
    <source>
        <dbReference type="EMBL" id="UQY46337.1"/>
    </source>
</evidence>
<keyword evidence="2" id="KW-1185">Reference proteome</keyword>
<sequence length="83" mass="9534">MSTSTVRNVLKPVTAVLKNAGKWQRDSKWKLSSRSFRKVPPVSFQPVIFDTYTRRQGGKNHRSYPDCPLYSQKGNAASLFRLF</sequence>